<proteinExistence type="predicted"/>
<organism evidence="1 2">
    <name type="scientific">Pseudovibrio ascidiaceicola</name>
    <dbReference type="NCBI Taxonomy" id="285279"/>
    <lineage>
        <taxon>Bacteria</taxon>
        <taxon>Pseudomonadati</taxon>
        <taxon>Pseudomonadota</taxon>
        <taxon>Alphaproteobacteria</taxon>
        <taxon>Hyphomicrobiales</taxon>
        <taxon>Stappiaceae</taxon>
        <taxon>Pseudovibrio</taxon>
    </lineage>
</organism>
<dbReference type="RefSeq" id="WP_093523372.1">
    <property type="nucleotide sequence ID" value="NZ_FOSK01000016.1"/>
</dbReference>
<protein>
    <recommendedName>
        <fullName evidence="3">Phosphoglycolate phosphatase</fullName>
    </recommendedName>
</protein>
<sequence>MPNIETANASALQQIKEIEKRAHPLLICDVDEVLLQFIPHLERFMKDHGISFKETAYRLKANMIYTQTGENLTDDVCMAVIHNFFESEVGKQEAVPHAAEQLERLSKLCDIVILTNLPGSHNKSARENLLTRLGMDYPLVTNEGPKGGAVAALCAERGHHPVIFIDDSPTNIISVGKSTPHVQLVHFIADSRFFAIAGNLPNVALKSNCWKETGDFIENLLVTAVR</sequence>
<dbReference type="SUPFAM" id="SSF56784">
    <property type="entry name" value="HAD-like"/>
    <property type="match status" value="1"/>
</dbReference>
<comment type="caution">
    <text evidence="1">The sequence shown here is derived from an EMBL/GenBank/DDBJ whole genome shotgun (WGS) entry which is preliminary data.</text>
</comment>
<gene>
    <name evidence="1" type="ORF">SAMN04488518_11651</name>
</gene>
<keyword evidence="2" id="KW-1185">Reference proteome</keyword>
<accession>A0A1I4EUB9</accession>
<evidence type="ECO:0000313" key="2">
    <source>
        <dbReference type="Proteomes" id="UP000199598"/>
    </source>
</evidence>
<dbReference type="InterPro" id="IPR036412">
    <property type="entry name" value="HAD-like_sf"/>
</dbReference>
<evidence type="ECO:0008006" key="3">
    <source>
        <dbReference type="Google" id="ProtNLM"/>
    </source>
</evidence>
<dbReference type="EMBL" id="FOSK01000016">
    <property type="protein sequence ID" value="SFL08803.1"/>
    <property type="molecule type" value="Genomic_DNA"/>
</dbReference>
<reference evidence="1 2" key="1">
    <citation type="submission" date="2016-10" db="EMBL/GenBank/DDBJ databases">
        <authorList>
            <person name="Varghese N."/>
            <person name="Submissions S."/>
        </authorList>
    </citation>
    <scope>NUCLEOTIDE SEQUENCE [LARGE SCALE GENOMIC DNA]</scope>
    <source>
        <strain evidence="1 2">DSM 16392</strain>
    </source>
</reference>
<name>A0A1I4EUB9_9HYPH</name>
<dbReference type="Proteomes" id="UP000199598">
    <property type="component" value="Unassembled WGS sequence"/>
</dbReference>
<evidence type="ECO:0000313" key="1">
    <source>
        <dbReference type="EMBL" id="SFL08803.1"/>
    </source>
</evidence>